<dbReference type="SMART" id="SM00409">
    <property type="entry name" value="IG"/>
    <property type="match status" value="6"/>
</dbReference>
<evidence type="ECO:0000256" key="3">
    <source>
        <dbReference type="ARBA" id="ARBA00022729"/>
    </source>
</evidence>
<evidence type="ECO:0000256" key="7">
    <source>
        <dbReference type="ARBA" id="ARBA00023157"/>
    </source>
</evidence>
<evidence type="ECO:0000256" key="1">
    <source>
        <dbReference type="ARBA" id="ARBA00004479"/>
    </source>
</evidence>
<dbReference type="EMBL" id="VXAL01008313">
    <property type="protein sequence ID" value="NXK49204.1"/>
    <property type="molecule type" value="Genomic_DNA"/>
</dbReference>
<protein>
    <submittedName>
        <fullName evidence="10">IGSF2 protein</fullName>
    </submittedName>
</protein>
<dbReference type="Gene3D" id="2.60.40.10">
    <property type="entry name" value="Immunoglobulins"/>
    <property type="match status" value="6"/>
</dbReference>
<feature type="domain" description="Ig-like" evidence="9">
    <location>
        <begin position="7"/>
        <end position="127"/>
    </location>
</feature>
<comment type="caution">
    <text evidence="10">The sequence shown here is derived from an EMBL/GenBank/DDBJ whole genome shotgun (WGS) entry which is preliminary data.</text>
</comment>
<keyword evidence="3" id="KW-0732">Signal</keyword>
<sequence>AGVGAGQRVVTIQKGPLYRTEGSHVTLWCKVSGYQGPAEQTFQWSIYLPSAPEREVQIVSPADPSFPYAIYTQRVHGREIYVERVQGDAVLLHITELQDRDAGEYECHTPNTDERYFGSYSAKTNLSVIADTLSVSMGPQVPTRTEGDAVELTCEVSTSTAQHTHLSVGWYHLQGAGEHRAEEVLTLSKDFILRPGPSYARRFLAGNVRLDKVGDTTYKLSIAAVEASDQGQLYCEAAEWIEDPDETWKDISRKQTERMLLVVTAQDRDLFVGITATKSVLSEGDSLQLNCTLGAQRSGSRHFQVAWLLDGVEVARVDPHGLLVWKKEWEERASLGQLQAFKQSNAVYILTVSEVGLEDSGAYHCSASELKAPGDIQSIQTNLSSAVRVDVKPIVYIFSLVSLQSVLGQTGRGVGRLGPWHKKLWATPVASPGDQRVTQQSSWVLTVPPGIVISIRVLSLGWGMTHEKPLQERHLGDSWFPCHAKQGPFWCRRTCLLGLSGLGLRAMLISRTATVRYAQSFELVCQVSASRPVEEVLLSVGWLFQPNPPHGSYQELVRVLPDGTVSWGPAQPRFQGKAQLVKVHASSRLHIHGAVADQAGTYRCEVGLWRTPRGQPAVSATSNAVGIQVVLPESKLQVSTKESSTEVTGGADTSIECRILFAQNNSQFSVTWYFLPPSPADATPLQIVQASYSSLLEYGAEFSSPAQKSRFLSQRVSRDVFQLRILSAGPGDQGGYCCVVEEWRWLEGGWHSLGEERSGRTTLQLRLPGEPRLHLEKANRSISAREGEEVTLGCLLRGARPPAARLSAAWFHGEEGGRARTLLTVHHDGTVEYPQERLAGRLHLRRPAAGDFSLTLGGVEEGDAGLYHCRVQEWQQQGEGEWVLQAWALSGFTRLTTVPPGNDTACGGCSPRTGPPTLSLLV</sequence>
<dbReference type="InterPro" id="IPR003598">
    <property type="entry name" value="Ig_sub2"/>
</dbReference>
<reference evidence="10 11" key="1">
    <citation type="submission" date="2019-09" db="EMBL/GenBank/DDBJ databases">
        <title>Bird 10,000 Genomes (B10K) Project - Family phase.</title>
        <authorList>
            <person name="Zhang G."/>
        </authorList>
    </citation>
    <scope>NUCLEOTIDE SEQUENCE [LARGE SCALE GENOMIC DNA]</scope>
    <source>
        <strain evidence="10">B10K-DU-011-36</strain>
        <tissue evidence="10">Muscle</tissue>
    </source>
</reference>
<dbReference type="InterPro" id="IPR013783">
    <property type="entry name" value="Ig-like_fold"/>
</dbReference>
<dbReference type="SMART" id="SM00408">
    <property type="entry name" value="IGc2"/>
    <property type="match status" value="3"/>
</dbReference>
<dbReference type="SMART" id="SM00406">
    <property type="entry name" value="IGv"/>
    <property type="match status" value="4"/>
</dbReference>
<keyword evidence="6" id="KW-0472">Membrane</keyword>
<dbReference type="AlphaFoldDB" id="A0A7L0JWY5"/>
<accession>A0A7L0JWY5</accession>
<keyword evidence="11" id="KW-1185">Reference proteome</keyword>
<evidence type="ECO:0000256" key="6">
    <source>
        <dbReference type="ARBA" id="ARBA00023136"/>
    </source>
</evidence>
<feature type="domain" description="Ig-like" evidence="9">
    <location>
        <begin position="771"/>
        <end position="872"/>
    </location>
</feature>
<feature type="non-terminal residue" evidence="10">
    <location>
        <position position="922"/>
    </location>
</feature>
<keyword evidence="8" id="KW-0393">Immunoglobulin domain</keyword>
<name>A0A7L0JWY5_CHATO</name>
<dbReference type="InterPro" id="IPR003599">
    <property type="entry name" value="Ig_sub"/>
</dbReference>
<comment type="subcellular location">
    <subcellularLocation>
        <location evidence="1">Membrane</location>
        <topology evidence="1">Single-pass type I membrane protein</topology>
    </subcellularLocation>
</comment>
<dbReference type="Proteomes" id="UP000537522">
    <property type="component" value="Unassembled WGS sequence"/>
</dbReference>
<dbReference type="GO" id="GO:0016020">
    <property type="term" value="C:membrane"/>
    <property type="evidence" value="ECO:0007669"/>
    <property type="project" value="UniProtKB-SubCell"/>
</dbReference>
<feature type="domain" description="Ig-like" evidence="9">
    <location>
        <begin position="632"/>
        <end position="741"/>
    </location>
</feature>
<keyword evidence="2" id="KW-0812">Transmembrane</keyword>
<evidence type="ECO:0000313" key="11">
    <source>
        <dbReference type="Proteomes" id="UP000537522"/>
    </source>
</evidence>
<keyword evidence="5" id="KW-1133">Transmembrane helix</keyword>
<proteinExistence type="predicted"/>
<feature type="domain" description="Ig-like" evidence="9">
    <location>
        <begin position="504"/>
        <end position="606"/>
    </location>
</feature>
<evidence type="ECO:0000256" key="4">
    <source>
        <dbReference type="ARBA" id="ARBA00022737"/>
    </source>
</evidence>
<dbReference type="Pfam" id="PF07686">
    <property type="entry name" value="V-set"/>
    <property type="match status" value="2"/>
</dbReference>
<dbReference type="CDD" id="cd00099">
    <property type="entry name" value="IgV"/>
    <property type="match status" value="2"/>
</dbReference>
<dbReference type="SUPFAM" id="SSF48726">
    <property type="entry name" value="Immunoglobulin"/>
    <property type="match status" value="6"/>
</dbReference>
<feature type="non-terminal residue" evidence="10">
    <location>
        <position position="1"/>
    </location>
</feature>
<dbReference type="PROSITE" id="PS50835">
    <property type="entry name" value="IG_LIKE"/>
    <property type="match status" value="6"/>
</dbReference>
<gene>
    <name evidence="10" type="primary">Cd101</name>
    <name evidence="10" type="ORF">CHATOR_R07367</name>
</gene>
<dbReference type="PANTHER" id="PTHR12207:SF32">
    <property type="entry name" value="IG-LIKE DOMAIN-CONTAINING PROTEIN"/>
    <property type="match status" value="1"/>
</dbReference>
<keyword evidence="7" id="KW-1015">Disulfide bond</keyword>
<organism evidence="10 11">
    <name type="scientific">Chauna torquata</name>
    <name type="common">Southern screamer</name>
    <dbReference type="NCBI Taxonomy" id="30388"/>
    <lineage>
        <taxon>Eukaryota</taxon>
        <taxon>Metazoa</taxon>
        <taxon>Chordata</taxon>
        <taxon>Craniata</taxon>
        <taxon>Vertebrata</taxon>
        <taxon>Euteleostomi</taxon>
        <taxon>Archelosauria</taxon>
        <taxon>Archosauria</taxon>
        <taxon>Dinosauria</taxon>
        <taxon>Saurischia</taxon>
        <taxon>Theropoda</taxon>
        <taxon>Coelurosauria</taxon>
        <taxon>Aves</taxon>
        <taxon>Neognathae</taxon>
        <taxon>Galloanserae</taxon>
        <taxon>Anseriformes</taxon>
        <taxon>Anhimidae</taxon>
        <taxon>Chauna</taxon>
    </lineage>
</organism>
<dbReference type="FunFam" id="2.60.40.10:FF:000491">
    <property type="entry name" value="Immunoglobulin superfamily, member 3"/>
    <property type="match status" value="1"/>
</dbReference>
<evidence type="ECO:0000256" key="2">
    <source>
        <dbReference type="ARBA" id="ARBA00022692"/>
    </source>
</evidence>
<feature type="domain" description="Ig-like" evidence="9">
    <location>
        <begin position="146"/>
        <end position="252"/>
    </location>
</feature>
<dbReference type="InterPro" id="IPR036179">
    <property type="entry name" value="Ig-like_dom_sf"/>
</dbReference>
<dbReference type="InterPro" id="IPR051102">
    <property type="entry name" value="IgSF_V-set/TM_domain"/>
</dbReference>
<evidence type="ECO:0000259" key="9">
    <source>
        <dbReference type="PROSITE" id="PS50835"/>
    </source>
</evidence>
<evidence type="ECO:0000256" key="8">
    <source>
        <dbReference type="ARBA" id="ARBA00023319"/>
    </source>
</evidence>
<feature type="domain" description="Ig-like" evidence="9">
    <location>
        <begin position="257"/>
        <end position="384"/>
    </location>
</feature>
<dbReference type="FunFam" id="2.60.40.10:FF:000191">
    <property type="entry name" value="Immunoglobulin superfamily member 3"/>
    <property type="match status" value="1"/>
</dbReference>
<dbReference type="InterPro" id="IPR013106">
    <property type="entry name" value="Ig_V-set"/>
</dbReference>
<evidence type="ECO:0000313" key="10">
    <source>
        <dbReference type="EMBL" id="NXK49204.1"/>
    </source>
</evidence>
<keyword evidence="4" id="KW-0677">Repeat</keyword>
<dbReference type="InterPro" id="IPR007110">
    <property type="entry name" value="Ig-like_dom"/>
</dbReference>
<evidence type="ECO:0000256" key="5">
    <source>
        <dbReference type="ARBA" id="ARBA00022989"/>
    </source>
</evidence>
<dbReference type="PANTHER" id="PTHR12207">
    <property type="entry name" value="V-SET AND TRANSMEMBRANE DOMAIN-CONTAINING PROTEIN"/>
    <property type="match status" value="1"/>
</dbReference>